<dbReference type="STRING" id="1399968.CI15_24710"/>
<dbReference type="EMBL" id="LRBG01000037">
    <property type="protein sequence ID" value="KXU83751.1"/>
    <property type="molecule type" value="Genomic_DNA"/>
</dbReference>
<sequence length="82" mass="8776">MEALLDRARQAGMAVMLDACIGRERFHSITGSALTLERFAQLCEAPAVNRDTLASWAALCERGDMPAVAAAIKRALGERAST</sequence>
<gene>
    <name evidence="1" type="ORF">CI15_24710</name>
</gene>
<reference evidence="1 2" key="1">
    <citation type="journal article" date="2015" name="Int. J. Syst. Evol. Microbiol.">
        <title>Burkholderia monticola sp. nov., isolated from mountain soil.</title>
        <authorList>
            <person name="Baek I."/>
            <person name="Seo B."/>
            <person name="Lee I."/>
            <person name="Yi H."/>
            <person name="Chun J."/>
        </authorList>
    </citation>
    <scope>NUCLEOTIDE SEQUENCE [LARGE SCALE GENOMIC DNA]</scope>
    <source>
        <strain evidence="1 2">JC2948</strain>
    </source>
</reference>
<dbReference type="Proteomes" id="UP000075613">
    <property type="component" value="Unassembled WGS sequence"/>
</dbReference>
<evidence type="ECO:0000313" key="1">
    <source>
        <dbReference type="EMBL" id="KXU83751.1"/>
    </source>
</evidence>
<proteinExistence type="predicted"/>
<organism evidence="1 2">
    <name type="scientific">Paraburkholderia monticola</name>
    <dbReference type="NCBI Taxonomy" id="1399968"/>
    <lineage>
        <taxon>Bacteria</taxon>
        <taxon>Pseudomonadati</taxon>
        <taxon>Pseudomonadota</taxon>
        <taxon>Betaproteobacteria</taxon>
        <taxon>Burkholderiales</taxon>
        <taxon>Burkholderiaceae</taxon>
        <taxon>Paraburkholderia</taxon>
    </lineage>
</organism>
<evidence type="ECO:0000313" key="2">
    <source>
        <dbReference type="Proteomes" id="UP000075613"/>
    </source>
</evidence>
<keyword evidence="2" id="KW-1185">Reference proteome</keyword>
<protein>
    <submittedName>
        <fullName evidence="1">Uncharacterized protein</fullName>
    </submittedName>
</protein>
<name>A0A149PFA5_9BURK</name>
<dbReference type="AlphaFoldDB" id="A0A149PFA5"/>
<dbReference type="OrthoDB" id="9134529at2"/>
<accession>A0A149PFA5</accession>
<comment type="caution">
    <text evidence="1">The sequence shown here is derived from an EMBL/GenBank/DDBJ whole genome shotgun (WGS) entry which is preliminary data.</text>
</comment>
<dbReference type="RefSeq" id="WP_153041187.1">
    <property type="nucleotide sequence ID" value="NZ_LRBG01000037.1"/>
</dbReference>